<dbReference type="Gramene" id="QL02p027724:mrna">
    <property type="protein sequence ID" value="QL02p027724:mrna:CDS:4"/>
    <property type="gene ID" value="QL02p027724"/>
</dbReference>
<keyword evidence="2" id="KW-1185">Reference proteome</keyword>
<reference evidence="2" key="1">
    <citation type="journal article" date="2016" name="G3 (Bethesda)">
        <title>First Draft Assembly and Annotation of the Genome of a California Endemic Oak Quercus lobata Nee (Fagaceae).</title>
        <authorList>
            <person name="Sork V.L."/>
            <person name="Fitz-Gibbon S.T."/>
            <person name="Puiu D."/>
            <person name="Crepeau M."/>
            <person name="Gugger P.F."/>
            <person name="Sherman R."/>
            <person name="Stevens K."/>
            <person name="Langley C.H."/>
            <person name="Pellegrini M."/>
            <person name="Salzberg S.L."/>
        </authorList>
    </citation>
    <scope>NUCLEOTIDE SEQUENCE [LARGE SCALE GENOMIC DNA]</scope>
    <source>
        <strain evidence="2">cv. SW786</strain>
    </source>
</reference>
<protein>
    <submittedName>
        <fullName evidence="1">Uncharacterized protein</fullName>
    </submittedName>
</protein>
<dbReference type="InParanoid" id="A0A7N2KUN6"/>
<dbReference type="EnsemblPlants" id="QL02p027724:mrna">
    <property type="protein sequence ID" value="QL02p027724:mrna:CDS:4"/>
    <property type="gene ID" value="QL02p027724"/>
</dbReference>
<dbReference type="AlphaFoldDB" id="A0A7N2KUN6"/>
<evidence type="ECO:0000313" key="1">
    <source>
        <dbReference type="EnsemblPlants" id="QL02p027724:mrna:CDS:4"/>
    </source>
</evidence>
<sequence length="111" mass="11271">MANNPSKATNNNFLEQILGLPSFASAEAGLTGADGGLGGSGTDPLLMMLQLSSGDLGGGGGGSGGFHGQVFPLRLSLEQGKGGFLKPDEASGSGKRKLETFSLFSVWLVRK</sequence>
<name>A0A7N2KUN6_QUELO</name>
<proteinExistence type="predicted"/>
<reference evidence="1" key="2">
    <citation type="submission" date="2021-01" db="UniProtKB">
        <authorList>
            <consortium name="EnsemblPlants"/>
        </authorList>
    </citation>
    <scope>IDENTIFICATION</scope>
</reference>
<evidence type="ECO:0000313" key="2">
    <source>
        <dbReference type="Proteomes" id="UP000594261"/>
    </source>
</evidence>
<dbReference type="Proteomes" id="UP000594261">
    <property type="component" value="Chromosome 2"/>
</dbReference>
<organism evidence="1 2">
    <name type="scientific">Quercus lobata</name>
    <name type="common">Valley oak</name>
    <dbReference type="NCBI Taxonomy" id="97700"/>
    <lineage>
        <taxon>Eukaryota</taxon>
        <taxon>Viridiplantae</taxon>
        <taxon>Streptophyta</taxon>
        <taxon>Embryophyta</taxon>
        <taxon>Tracheophyta</taxon>
        <taxon>Spermatophyta</taxon>
        <taxon>Magnoliopsida</taxon>
        <taxon>eudicotyledons</taxon>
        <taxon>Gunneridae</taxon>
        <taxon>Pentapetalae</taxon>
        <taxon>rosids</taxon>
        <taxon>fabids</taxon>
        <taxon>Fagales</taxon>
        <taxon>Fagaceae</taxon>
        <taxon>Quercus</taxon>
    </lineage>
</organism>
<accession>A0A7N2KUN6</accession>